<dbReference type="EMBL" id="LUHQ01000002">
    <property type="protein sequence ID" value="OAP08849.1"/>
    <property type="molecule type" value="Genomic_DNA"/>
</dbReference>
<evidence type="ECO:0000313" key="1">
    <source>
        <dbReference type="EMBL" id="CAD5321672.1"/>
    </source>
</evidence>
<dbReference type="EMBL" id="LR881467">
    <property type="protein sequence ID" value="CAD5321672.1"/>
    <property type="molecule type" value="Genomic_DNA"/>
</dbReference>
<dbReference type="Proteomes" id="UP000078284">
    <property type="component" value="Chromosome 2"/>
</dbReference>
<name>A0A178VR75_ARATH</name>
<reference evidence="3" key="1">
    <citation type="journal article" date="2016" name="Proc. Natl. Acad. Sci. U.S.A.">
        <title>Chromosome-level assembly of Arabidopsis thaliana Ler reveals the extent of translocation and inversion polymorphisms.</title>
        <authorList>
            <person name="Zapata L."/>
            <person name="Ding J."/>
            <person name="Willing E.M."/>
            <person name="Hartwig B."/>
            <person name="Bezdan D."/>
            <person name="Jiao W.B."/>
            <person name="Patel V."/>
            <person name="Velikkakam James G."/>
            <person name="Koornneef M."/>
            <person name="Ossowski S."/>
            <person name="Schneeberger K."/>
        </authorList>
    </citation>
    <scope>NUCLEOTIDE SEQUENCE [LARGE SCALE GENOMIC DNA]</scope>
    <source>
        <strain evidence="3">cv. Landsberg erecta</strain>
    </source>
</reference>
<evidence type="ECO:0000313" key="3">
    <source>
        <dbReference type="Proteomes" id="UP000078284"/>
    </source>
</evidence>
<sequence>MATVHVVGLKINSGSPGKDTSRKAPDAIHAALSPSSSLSLLRGVLPKYFSSELSVAQFRLVEGS</sequence>
<dbReference type="Proteomes" id="UP000516314">
    <property type="component" value="Chromosome 2"/>
</dbReference>
<reference evidence="2" key="2">
    <citation type="submission" date="2016-03" db="EMBL/GenBank/DDBJ databases">
        <title>Full-length assembly of Arabidopsis thaliana Ler reveals the complement of translocations and inversions.</title>
        <authorList>
            <person name="Zapata L."/>
            <person name="Schneeberger K."/>
            <person name="Ossowski S."/>
        </authorList>
    </citation>
    <scope>NUCLEOTIDE SEQUENCE [LARGE SCALE GENOMIC DNA]</scope>
    <source>
        <tissue evidence="2">Leaf</tissue>
    </source>
</reference>
<proteinExistence type="predicted"/>
<reference evidence="1 4" key="3">
    <citation type="submission" date="2020-09" db="EMBL/GenBank/DDBJ databases">
        <authorList>
            <person name="Ashkenazy H."/>
        </authorList>
    </citation>
    <scope>NUCLEOTIDE SEQUENCE [LARGE SCALE GENOMIC DNA]</scope>
    <source>
        <strain evidence="4">cv. Cdm-0</strain>
    </source>
</reference>
<accession>A0A178VR75</accession>
<evidence type="ECO:0000313" key="4">
    <source>
        <dbReference type="Proteomes" id="UP000516314"/>
    </source>
</evidence>
<dbReference type="AlphaFoldDB" id="A0A178VR75"/>
<organism evidence="2 3">
    <name type="scientific">Arabidopsis thaliana</name>
    <name type="common">Mouse-ear cress</name>
    <dbReference type="NCBI Taxonomy" id="3702"/>
    <lineage>
        <taxon>Eukaryota</taxon>
        <taxon>Viridiplantae</taxon>
        <taxon>Streptophyta</taxon>
        <taxon>Embryophyta</taxon>
        <taxon>Tracheophyta</taxon>
        <taxon>Spermatophyta</taxon>
        <taxon>Magnoliopsida</taxon>
        <taxon>eudicotyledons</taxon>
        <taxon>Gunneridae</taxon>
        <taxon>Pentapetalae</taxon>
        <taxon>rosids</taxon>
        <taxon>malvids</taxon>
        <taxon>Brassicales</taxon>
        <taxon>Brassicaceae</taxon>
        <taxon>Camelineae</taxon>
        <taxon>Arabidopsis</taxon>
    </lineage>
</organism>
<protein>
    <submittedName>
        <fullName evidence="1">(thale cress) hypothetical protein</fullName>
    </submittedName>
</protein>
<evidence type="ECO:0000313" key="2">
    <source>
        <dbReference type="EMBL" id="OAP08849.1"/>
    </source>
</evidence>
<gene>
    <name evidence="2" type="ordered locus">AXX17_At2g45500</name>
    <name evidence="1" type="ORF">AT9943_LOCUS9724</name>
</gene>